<gene>
    <name evidence="9" type="ORF">BD410DRAFT_897626</name>
</gene>
<dbReference type="FunFam" id="3.20.20.100:FF:000002">
    <property type="entry name" value="2,5-diketo-D-gluconic acid reductase A"/>
    <property type="match status" value="1"/>
</dbReference>
<dbReference type="Pfam" id="PF00248">
    <property type="entry name" value="Aldo_ket_red"/>
    <property type="match status" value="1"/>
</dbReference>
<dbReference type="PANTHER" id="PTHR43827:SF3">
    <property type="entry name" value="NADP-DEPENDENT OXIDOREDUCTASE DOMAIN-CONTAINING PROTEIN"/>
    <property type="match status" value="1"/>
</dbReference>
<reference evidence="9 10" key="1">
    <citation type="submission" date="2018-06" db="EMBL/GenBank/DDBJ databases">
        <title>A transcriptomic atlas of mushroom development highlights an independent origin of complex multicellularity.</title>
        <authorList>
            <consortium name="DOE Joint Genome Institute"/>
            <person name="Krizsan K."/>
            <person name="Almasi E."/>
            <person name="Merenyi Z."/>
            <person name="Sahu N."/>
            <person name="Viragh M."/>
            <person name="Koszo T."/>
            <person name="Mondo S."/>
            <person name="Kiss B."/>
            <person name="Balint B."/>
            <person name="Kues U."/>
            <person name="Barry K."/>
            <person name="Hegedus J.C."/>
            <person name="Henrissat B."/>
            <person name="Johnson J."/>
            <person name="Lipzen A."/>
            <person name="Ohm R."/>
            <person name="Nagy I."/>
            <person name="Pangilinan J."/>
            <person name="Yan J."/>
            <person name="Xiong Y."/>
            <person name="Grigoriev I.V."/>
            <person name="Hibbett D.S."/>
            <person name="Nagy L.G."/>
        </authorList>
    </citation>
    <scope>NUCLEOTIDE SEQUENCE [LARGE SCALE GENOMIC DNA]</scope>
    <source>
        <strain evidence="9 10">SZMC22713</strain>
    </source>
</reference>
<keyword evidence="10" id="KW-1185">Reference proteome</keyword>
<evidence type="ECO:0000256" key="3">
    <source>
        <dbReference type="ARBA" id="ARBA00023002"/>
    </source>
</evidence>
<dbReference type="CDD" id="cd19120">
    <property type="entry name" value="AKR_AKR3C2-3"/>
    <property type="match status" value="1"/>
</dbReference>
<dbReference type="InterPro" id="IPR018170">
    <property type="entry name" value="Aldo/ket_reductase_CS"/>
</dbReference>
<sequence length="299" mass="32780">MPWGTIKLNDGNEIPAIAFGTGTALRNEDSTAYVEQAIESGFSHIDTAAIYRNEEGVGAAIKESGLNREDLYITTKYDGGVIRDEVEKSLAKLGLKQLDLYLIHAPGFVKGKLEDAWKEFEIIKEDALAKSIGVSNFSLEDLQLLLKTAKIKPAVNQIRFNPYNWAEIKDLVEYSDKHGIVTEAYSSLTPITRTPGGPVDAPLNAIAKRLGATPAQVIFKWVQSKGVVVVTTSSRKERLQEYLDVADLPDLTEADIAAIEEAGAKSKPSRKSKQVAVYLGQLAVLTALTYAFSYLVRYV</sequence>
<dbReference type="EMBL" id="ML170171">
    <property type="protein sequence ID" value="TDL23154.1"/>
    <property type="molecule type" value="Genomic_DNA"/>
</dbReference>
<dbReference type="AlphaFoldDB" id="A0A4Y7Q6G0"/>
<dbReference type="PANTHER" id="PTHR43827">
    <property type="entry name" value="2,5-DIKETO-D-GLUCONIC ACID REDUCTASE"/>
    <property type="match status" value="1"/>
</dbReference>
<dbReference type="InterPro" id="IPR036812">
    <property type="entry name" value="NAD(P)_OxRdtase_dom_sf"/>
</dbReference>
<accession>A0A4Y7Q6G0</accession>
<name>A0A4Y7Q6G0_9AGAM</name>
<evidence type="ECO:0000256" key="1">
    <source>
        <dbReference type="ARBA" id="ARBA00007905"/>
    </source>
</evidence>
<keyword evidence="3" id="KW-0560">Oxidoreductase</keyword>
<dbReference type="OrthoDB" id="416253at2759"/>
<dbReference type="VEuPathDB" id="FungiDB:BD410DRAFT_897626"/>
<dbReference type="PRINTS" id="PR00069">
    <property type="entry name" value="ALDKETRDTASE"/>
</dbReference>
<evidence type="ECO:0000256" key="4">
    <source>
        <dbReference type="PIRSR" id="PIRSR000097-1"/>
    </source>
</evidence>
<protein>
    <submittedName>
        <fullName evidence="9">Aldo/keto reductase</fullName>
    </submittedName>
</protein>
<evidence type="ECO:0000313" key="9">
    <source>
        <dbReference type="EMBL" id="TDL23154.1"/>
    </source>
</evidence>
<keyword evidence="7" id="KW-0472">Membrane</keyword>
<organism evidence="9 10">
    <name type="scientific">Rickenella mellea</name>
    <dbReference type="NCBI Taxonomy" id="50990"/>
    <lineage>
        <taxon>Eukaryota</taxon>
        <taxon>Fungi</taxon>
        <taxon>Dikarya</taxon>
        <taxon>Basidiomycota</taxon>
        <taxon>Agaricomycotina</taxon>
        <taxon>Agaricomycetes</taxon>
        <taxon>Hymenochaetales</taxon>
        <taxon>Rickenellaceae</taxon>
        <taxon>Rickenella</taxon>
    </lineage>
</organism>
<evidence type="ECO:0000256" key="5">
    <source>
        <dbReference type="PIRSR" id="PIRSR000097-2"/>
    </source>
</evidence>
<dbReference type="GO" id="GO:0016652">
    <property type="term" value="F:oxidoreductase activity, acting on NAD(P)H as acceptor"/>
    <property type="evidence" value="ECO:0007669"/>
    <property type="project" value="InterPro"/>
</dbReference>
<dbReference type="Proteomes" id="UP000294933">
    <property type="component" value="Unassembled WGS sequence"/>
</dbReference>
<dbReference type="InterPro" id="IPR020471">
    <property type="entry name" value="AKR"/>
</dbReference>
<feature type="active site" description="Proton donor" evidence="4">
    <location>
        <position position="51"/>
    </location>
</feature>
<comment type="similarity">
    <text evidence="1">Belongs to the aldo/keto reductase family.</text>
</comment>
<dbReference type="InterPro" id="IPR044494">
    <property type="entry name" value="AKR3C2/3"/>
</dbReference>
<dbReference type="PROSITE" id="PS00062">
    <property type="entry name" value="ALDOKETO_REDUCTASE_2"/>
    <property type="match status" value="1"/>
</dbReference>
<evidence type="ECO:0000256" key="7">
    <source>
        <dbReference type="SAM" id="Phobius"/>
    </source>
</evidence>
<proteinExistence type="inferred from homology"/>
<evidence type="ECO:0000313" key="10">
    <source>
        <dbReference type="Proteomes" id="UP000294933"/>
    </source>
</evidence>
<dbReference type="PIRSF" id="PIRSF000097">
    <property type="entry name" value="AKR"/>
    <property type="match status" value="1"/>
</dbReference>
<evidence type="ECO:0000259" key="8">
    <source>
        <dbReference type="Pfam" id="PF00248"/>
    </source>
</evidence>
<dbReference type="SUPFAM" id="SSF51430">
    <property type="entry name" value="NAD(P)-linked oxidoreductase"/>
    <property type="match status" value="1"/>
</dbReference>
<evidence type="ECO:0000256" key="2">
    <source>
        <dbReference type="ARBA" id="ARBA00022857"/>
    </source>
</evidence>
<feature type="domain" description="NADP-dependent oxidoreductase" evidence="8">
    <location>
        <begin position="19"/>
        <end position="262"/>
    </location>
</feature>
<feature type="binding site" evidence="5">
    <location>
        <position position="104"/>
    </location>
    <ligand>
        <name>substrate</name>
    </ligand>
</feature>
<keyword evidence="7" id="KW-1133">Transmembrane helix</keyword>
<dbReference type="InterPro" id="IPR023210">
    <property type="entry name" value="NADP_OxRdtase_dom"/>
</dbReference>
<dbReference type="Gene3D" id="3.20.20.100">
    <property type="entry name" value="NADP-dependent oxidoreductase domain"/>
    <property type="match status" value="1"/>
</dbReference>
<feature type="transmembrane region" description="Helical" evidence="7">
    <location>
        <begin position="275"/>
        <end position="296"/>
    </location>
</feature>
<dbReference type="STRING" id="50990.A0A4Y7Q6G0"/>
<keyword evidence="7" id="KW-0812">Transmembrane</keyword>
<keyword evidence="2" id="KW-0521">NADP</keyword>
<feature type="site" description="Lowers pKa of active site Tyr" evidence="6">
    <location>
        <position position="76"/>
    </location>
</feature>
<evidence type="ECO:0000256" key="6">
    <source>
        <dbReference type="PIRSR" id="PIRSR000097-3"/>
    </source>
</evidence>
<dbReference type="GO" id="GO:0016616">
    <property type="term" value="F:oxidoreductase activity, acting on the CH-OH group of donors, NAD or NADP as acceptor"/>
    <property type="evidence" value="ECO:0007669"/>
    <property type="project" value="UniProtKB-ARBA"/>
</dbReference>